<name>A0A6M3LAH8_9ZZZZ</name>
<reference evidence="1" key="1">
    <citation type="submission" date="2020-03" db="EMBL/GenBank/DDBJ databases">
        <title>The deep terrestrial virosphere.</title>
        <authorList>
            <person name="Holmfeldt K."/>
            <person name="Nilsson E."/>
            <person name="Simone D."/>
            <person name="Lopez-Fernandez M."/>
            <person name="Wu X."/>
            <person name="de Brujin I."/>
            <person name="Lundin D."/>
            <person name="Andersson A."/>
            <person name="Bertilsson S."/>
            <person name="Dopson M."/>
        </authorList>
    </citation>
    <scope>NUCLEOTIDE SEQUENCE</scope>
    <source>
        <strain evidence="1">MM415B03263</strain>
    </source>
</reference>
<accession>A0A6M3LAH8</accession>
<evidence type="ECO:0000313" key="1">
    <source>
        <dbReference type="EMBL" id="QJA91740.1"/>
    </source>
</evidence>
<dbReference type="EMBL" id="MT143010">
    <property type="protein sequence ID" value="QJA91740.1"/>
    <property type="molecule type" value="Genomic_DNA"/>
</dbReference>
<proteinExistence type="predicted"/>
<protein>
    <submittedName>
        <fullName evidence="1">Uncharacterized protein</fullName>
    </submittedName>
</protein>
<organism evidence="1">
    <name type="scientific">viral metagenome</name>
    <dbReference type="NCBI Taxonomy" id="1070528"/>
    <lineage>
        <taxon>unclassified sequences</taxon>
        <taxon>metagenomes</taxon>
        <taxon>organismal metagenomes</taxon>
    </lineage>
</organism>
<gene>
    <name evidence="1" type="ORF">MM415B03263_0009</name>
</gene>
<dbReference type="AlphaFoldDB" id="A0A6M3LAH8"/>
<sequence length="68" mass="8478">MRRYIRKFKCFVLGHKWGKATFSYYRHKETWEWVSDPVQHCKRCGKFYVPSTEYPLYRNQGEGYIKYE</sequence>